<protein>
    <submittedName>
        <fullName evidence="1">Uncharacterized protein</fullName>
    </submittedName>
</protein>
<evidence type="ECO:0000313" key="2">
    <source>
        <dbReference type="Proteomes" id="UP001212821"/>
    </source>
</evidence>
<accession>A0ABY7Q9S8</accession>
<dbReference type="RefSeq" id="WP_270147844.1">
    <property type="nucleotide sequence ID" value="NZ_CP115450.1"/>
</dbReference>
<name>A0ABY7Q9S8_9ACTN</name>
<gene>
    <name evidence="1" type="ORF">O1G21_29130</name>
</gene>
<keyword evidence="2" id="KW-1185">Reference proteome</keyword>
<evidence type="ECO:0000313" key="1">
    <source>
        <dbReference type="EMBL" id="WBP89503.1"/>
    </source>
</evidence>
<dbReference type="EMBL" id="CP115450">
    <property type="protein sequence ID" value="WBP89503.1"/>
    <property type="molecule type" value="Genomic_DNA"/>
</dbReference>
<sequence>MTDQPADLLAAAAQRLRQAATADQPVTLSPTAAEYLALWLETTASNIDLVDYCTVHGDDHPCRCIAEPWGLARAVLGQDGGQQ</sequence>
<proteinExistence type="predicted"/>
<reference evidence="2" key="1">
    <citation type="submission" date="2022-12" db="EMBL/GenBank/DDBJ databases">
        <authorList>
            <person name="Mo P."/>
        </authorList>
    </citation>
    <scope>NUCLEOTIDE SEQUENCE [LARGE SCALE GENOMIC DNA]</scope>
    <source>
        <strain evidence="2">HUAS 3-15</strain>
    </source>
</reference>
<organism evidence="1 2">
    <name type="scientific">Kitasatospora cathayae</name>
    <dbReference type="NCBI Taxonomy" id="3004092"/>
    <lineage>
        <taxon>Bacteria</taxon>
        <taxon>Bacillati</taxon>
        <taxon>Actinomycetota</taxon>
        <taxon>Actinomycetes</taxon>
        <taxon>Kitasatosporales</taxon>
        <taxon>Streptomycetaceae</taxon>
        <taxon>Kitasatospora</taxon>
    </lineage>
</organism>
<dbReference type="Proteomes" id="UP001212821">
    <property type="component" value="Chromosome"/>
</dbReference>